<evidence type="ECO:0000256" key="1">
    <source>
        <dbReference type="SAM" id="MobiDB-lite"/>
    </source>
</evidence>
<comment type="caution">
    <text evidence="2">The sequence shown here is derived from an EMBL/GenBank/DDBJ whole genome shotgun (WGS) entry which is preliminary data.</text>
</comment>
<protein>
    <submittedName>
        <fullName evidence="2">Uncharacterized protein</fullName>
    </submittedName>
</protein>
<dbReference type="AlphaFoldDB" id="A0A8H4J2R8"/>
<feature type="compositionally biased region" description="Basic residues" evidence="1">
    <location>
        <begin position="26"/>
        <end position="39"/>
    </location>
</feature>
<gene>
    <name evidence="2" type="ORF">GTA08_BOTSDO13255</name>
</gene>
<dbReference type="Proteomes" id="UP000572817">
    <property type="component" value="Unassembled WGS sequence"/>
</dbReference>
<feature type="compositionally biased region" description="Basic and acidic residues" evidence="1">
    <location>
        <begin position="40"/>
        <end position="51"/>
    </location>
</feature>
<accession>A0A8H4J2R8</accession>
<organism evidence="2 3">
    <name type="scientific">Botryosphaeria dothidea</name>
    <dbReference type="NCBI Taxonomy" id="55169"/>
    <lineage>
        <taxon>Eukaryota</taxon>
        <taxon>Fungi</taxon>
        <taxon>Dikarya</taxon>
        <taxon>Ascomycota</taxon>
        <taxon>Pezizomycotina</taxon>
        <taxon>Dothideomycetes</taxon>
        <taxon>Dothideomycetes incertae sedis</taxon>
        <taxon>Botryosphaeriales</taxon>
        <taxon>Botryosphaeriaceae</taxon>
        <taxon>Botryosphaeria</taxon>
    </lineage>
</organism>
<dbReference type="EMBL" id="WWBZ02000011">
    <property type="protein sequence ID" value="KAF4311063.1"/>
    <property type="molecule type" value="Genomic_DNA"/>
</dbReference>
<sequence>MPAAALSLGDILTDPQHHAADAPPRQRARPPQRARPLHLHPFERHKHEARPLDAVPPDLRPRAEGAVTFGLDDGDVYKCEKMETGWCAPPAAFVQQALARDDDGVQGYLAFGEFGASRRVS</sequence>
<proteinExistence type="predicted"/>
<reference evidence="2" key="1">
    <citation type="submission" date="2020-04" db="EMBL/GenBank/DDBJ databases">
        <title>Genome Assembly and Annotation of Botryosphaeria dothidea sdau 11-99, a Latent Pathogen of Apple Fruit Ring Rot in China.</title>
        <authorList>
            <person name="Yu C."/>
            <person name="Diao Y."/>
            <person name="Lu Q."/>
            <person name="Zhao J."/>
            <person name="Cui S."/>
            <person name="Peng C."/>
            <person name="He B."/>
            <person name="Liu H."/>
        </authorList>
    </citation>
    <scope>NUCLEOTIDE SEQUENCE [LARGE SCALE GENOMIC DNA]</scope>
    <source>
        <strain evidence="2">Sdau11-99</strain>
    </source>
</reference>
<keyword evidence="3" id="KW-1185">Reference proteome</keyword>
<evidence type="ECO:0000313" key="2">
    <source>
        <dbReference type="EMBL" id="KAF4311063.1"/>
    </source>
</evidence>
<feature type="region of interest" description="Disordered" evidence="1">
    <location>
        <begin position="1"/>
        <end position="61"/>
    </location>
</feature>
<name>A0A8H4J2R8_9PEZI</name>
<evidence type="ECO:0000313" key="3">
    <source>
        <dbReference type="Proteomes" id="UP000572817"/>
    </source>
</evidence>